<dbReference type="Proteomes" id="UP000789508">
    <property type="component" value="Unassembled WGS sequence"/>
</dbReference>
<organism evidence="2 3">
    <name type="scientific">Ambispora leptoticha</name>
    <dbReference type="NCBI Taxonomy" id="144679"/>
    <lineage>
        <taxon>Eukaryota</taxon>
        <taxon>Fungi</taxon>
        <taxon>Fungi incertae sedis</taxon>
        <taxon>Mucoromycota</taxon>
        <taxon>Glomeromycotina</taxon>
        <taxon>Glomeromycetes</taxon>
        <taxon>Archaeosporales</taxon>
        <taxon>Ambisporaceae</taxon>
        <taxon>Ambispora</taxon>
    </lineage>
</organism>
<sequence>MSISSRKTNNKKSRNVVINNKSDNRKKSISDNDEEIKTRRTKKVLTRRKTRKTTPETQEKDDEDSLIYDYNFNKMEITAFASLNQRQHQHSNSRSDDKHQTELDALFEEVHHASKELSKSTIDHKLFSVITEDDEDDHDDIITILAGDDKNGNNIDNNGDNGRKRRALQDKTNWAQNKNHEGSSSKFSLAREKMKEKLKNNVDIESSSTVSKTDEKTNFDSPSYLDNDSNWHHDIKPMKTSTPIEGHDIPEELTLSDDFQIAKITANPKEYNFSDEDQDYFPKNKYNYDNNRNIGKNPITAENSININDTDSSDDPLTNFNEPPQAVRRAKIWMREEKVPLPVTISDDEFLF</sequence>
<dbReference type="OrthoDB" id="10616190at2759"/>
<proteinExistence type="predicted"/>
<feature type="region of interest" description="Disordered" evidence="1">
    <location>
        <begin position="1"/>
        <end position="63"/>
    </location>
</feature>
<name>A0A9N8W5L9_9GLOM</name>
<feature type="compositionally biased region" description="Basic and acidic residues" evidence="1">
    <location>
        <begin position="22"/>
        <end position="38"/>
    </location>
</feature>
<keyword evidence="3" id="KW-1185">Reference proteome</keyword>
<comment type="caution">
    <text evidence="2">The sequence shown here is derived from an EMBL/GenBank/DDBJ whole genome shotgun (WGS) entry which is preliminary data.</text>
</comment>
<evidence type="ECO:0000256" key="1">
    <source>
        <dbReference type="SAM" id="MobiDB-lite"/>
    </source>
</evidence>
<evidence type="ECO:0000313" key="2">
    <source>
        <dbReference type="EMBL" id="CAG8474453.1"/>
    </source>
</evidence>
<reference evidence="2" key="1">
    <citation type="submission" date="2021-06" db="EMBL/GenBank/DDBJ databases">
        <authorList>
            <person name="Kallberg Y."/>
            <person name="Tangrot J."/>
            <person name="Rosling A."/>
        </authorList>
    </citation>
    <scope>NUCLEOTIDE SEQUENCE</scope>
    <source>
        <strain evidence="2">FL130A</strain>
    </source>
</reference>
<gene>
    <name evidence="2" type="ORF">ALEPTO_LOCUS2171</name>
</gene>
<dbReference type="AlphaFoldDB" id="A0A9N8W5L9"/>
<feature type="region of interest" description="Disordered" evidence="1">
    <location>
        <begin position="201"/>
        <end position="221"/>
    </location>
</feature>
<accession>A0A9N8W5L9</accession>
<feature type="compositionally biased region" description="Basic residues" evidence="1">
    <location>
        <begin position="39"/>
        <end position="52"/>
    </location>
</feature>
<dbReference type="EMBL" id="CAJVPS010000297">
    <property type="protein sequence ID" value="CAG8474453.1"/>
    <property type="molecule type" value="Genomic_DNA"/>
</dbReference>
<protein>
    <submittedName>
        <fullName evidence="2">8199_t:CDS:1</fullName>
    </submittedName>
</protein>
<evidence type="ECO:0000313" key="3">
    <source>
        <dbReference type="Proteomes" id="UP000789508"/>
    </source>
</evidence>